<dbReference type="WBParaSite" id="MhA1_Contig2706.frz3.fgene1">
    <property type="protein sequence ID" value="MhA1_Contig2706.frz3.fgene1"/>
    <property type="gene ID" value="MhA1_Contig2706.frz3.fgene1"/>
</dbReference>
<evidence type="ECO:0000259" key="7">
    <source>
        <dbReference type="PROSITE" id="PS50262"/>
    </source>
</evidence>
<feature type="transmembrane region" description="Helical" evidence="6">
    <location>
        <begin position="280"/>
        <end position="304"/>
    </location>
</feature>
<dbReference type="Pfam" id="PF10324">
    <property type="entry name" value="7TM_GPCR_Srw"/>
    <property type="match status" value="1"/>
</dbReference>
<feature type="transmembrane region" description="Helical" evidence="6">
    <location>
        <begin position="316"/>
        <end position="341"/>
    </location>
</feature>
<comment type="similarity">
    <text evidence="5">Belongs to the G-protein coupled receptor 1 family.</text>
</comment>
<dbReference type="PRINTS" id="PR00237">
    <property type="entry name" value="GPCRRHODOPSN"/>
</dbReference>
<keyword evidence="3 6" id="KW-1133">Transmembrane helix</keyword>
<keyword evidence="2 5" id="KW-0812">Transmembrane</keyword>
<dbReference type="PANTHER" id="PTHR46895:SF6">
    <property type="entry name" value="G-PROTEIN COUPLED RECEPTORS FAMILY 1 PROFILE DOMAIN-CONTAINING PROTEIN"/>
    <property type="match status" value="1"/>
</dbReference>
<dbReference type="Gene3D" id="1.20.1070.10">
    <property type="entry name" value="Rhodopsin 7-helix transmembrane proteins"/>
    <property type="match status" value="1"/>
</dbReference>
<evidence type="ECO:0000256" key="2">
    <source>
        <dbReference type="ARBA" id="ARBA00022692"/>
    </source>
</evidence>
<feature type="domain" description="G-protein coupled receptors family 1 profile" evidence="7">
    <location>
        <begin position="49"/>
        <end position="339"/>
    </location>
</feature>
<keyword evidence="5" id="KW-0807">Transducer</keyword>
<dbReference type="GO" id="GO:0008528">
    <property type="term" value="F:G protein-coupled peptide receptor activity"/>
    <property type="evidence" value="ECO:0007669"/>
    <property type="project" value="InterPro"/>
</dbReference>
<dbReference type="InterPro" id="IPR000276">
    <property type="entry name" value="GPCR_Rhodpsn"/>
</dbReference>
<dbReference type="PANTHER" id="PTHR46895">
    <property type="entry name" value="PROTEIN CBG20548-RELATED"/>
    <property type="match status" value="1"/>
</dbReference>
<protein>
    <submittedName>
        <fullName evidence="9">G_PROTEIN_RECEP_F1_2 domain-containing protein</fullName>
    </submittedName>
</protein>
<accession>A0A1I8BJH6</accession>
<evidence type="ECO:0000256" key="1">
    <source>
        <dbReference type="ARBA" id="ARBA00004370"/>
    </source>
</evidence>
<dbReference type="SUPFAM" id="SSF81321">
    <property type="entry name" value="Family A G protein-coupled receptor-like"/>
    <property type="match status" value="1"/>
</dbReference>
<evidence type="ECO:0000256" key="5">
    <source>
        <dbReference type="RuleBase" id="RU000688"/>
    </source>
</evidence>
<dbReference type="OMA" id="VANWMSA"/>
<dbReference type="PROSITE" id="PS00237">
    <property type="entry name" value="G_PROTEIN_RECEP_F1_1"/>
    <property type="match status" value="1"/>
</dbReference>
<dbReference type="InterPro" id="IPR017452">
    <property type="entry name" value="GPCR_Rhodpsn_7TM"/>
</dbReference>
<feature type="transmembrane region" description="Helical" evidence="6">
    <location>
        <begin position="154"/>
        <end position="171"/>
    </location>
</feature>
<feature type="transmembrane region" description="Helical" evidence="6">
    <location>
        <begin position="35"/>
        <end position="58"/>
    </location>
</feature>
<dbReference type="Proteomes" id="UP000095281">
    <property type="component" value="Unplaced"/>
</dbReference>
<evidence type="ECO:0000256" key="3">
    <source>
        <dbReference type="ARBA" id="ARBA00022989"/>
    </source>
</evidence>
<keyword evidence="4 6" id="KW-0472">Membrane</keyword>
<organism evidence="8 9">
    <name type="scientific">Meloidogyne hapla</name>
    <name type="common">Root-knot nematode worm</name>
    <dbReference type="NCBI Taxonomy" id="6305"/>
    <lineage>
        <taxon>Eukaryota</taxon>
        <taxon>Metazoa</taxon>
        <taxon>Ecdysozoa</taxon>
        <taxon>Nematoda</taxon>
        <taxon>Chromadorea</taxon>
        <taxon>Rhabditida</taxon>
        <taxon>Tylenchina</taxon>
        <taxon>Tylenchomorpha</taxon>
        <taxon>Tylenchoidea</taxon>
        <taxon>Meloidogynidae</taxon>
        <taxon>Meloidogyninae</taxon>
        <taxon>Meloidogyne</taxon>
    </lineage>
</organism>
<evidence type="ECO:0000313" key="8">
    <source>
        <dbReference type="Proteomes" id="UP000095281"/>
    </source>
</evidence>
<sequence>MPFYILIQLQSIGLHKCLSSRSLRLTTTDLDDFLLRYIFPFQFTVGIIGNGLNLYVLLSPEMRNRANDMLAAVSLSDLAFFFAMLPHSLALFLSNNIHFRYPYLLHRQGLSAINNWLSAISSILILAVTMERFLVIRAPLRARRYWNKSQRQSFFFLIILGTFLLIIYHFFEYDCQLAHFCNGTQIYMFCYSAGTRTHPGSPWDRLSSVRTSLFRRMLIQIGTICNAIFVVFVPVFFVAFLNILLIRQLRLNDKIVRTSSQNSTVQGLIPAHQQKNRRHITLTVITISTCFAISHGPSAIFSLWELLIGYESNNHQMFAAISIANGLLLTGKTLNFLLFCLSSAHFREKCLKIFFKKFKKRRQNSERFQQSRIENKIIQKEQKNQKSSITTLNEIGIDENIIIHLLYLYILLQI</sequence>
<feature type="transmembrane region" description="Helical" evidence="6">
    <location>
        <begin position="113"/>
        <end position="134"/>
    </location>
</feature>
<feature type="transmembrane region" description="Helical" evidence="6">
    <location>
        <begin position="70"/>
        <end position="93"/>
    </location>
</feature>
<evidence type="ECO:0000256" key="4">
    <source>
        <dbReference type="ARBA" id="ARBA00023136"/>
    </source>
</evidence>
<evidence type="ECO:0000256" key="6">
    <source>
        <dbReference type="SAM" id="Phobius"/>
    </source>
</evidence>
<comment type="subcellular location">
    <subcellularLocation>
        <location evidence="1">Membrane</location>
    </subcellularLocation>
</comment>
<dbReference type="GO" id="GO:0016020">
    <property type="term" value="C:membrane"/>
    <property type="evidence" value="ECO:0007669"/>
    <property type="project" value="UniProtKB-SubCell"/>
</dbReference>
<reference evidence="9" key="1">
    <citation type="submission" date="2016-11" db="UniProtKB">
        <authorList>
            <consortium name="WormBaseParasite"/>
        </authorList>
    </citation>
    <scope>IDENTIFICATION</scope>
</reference>
<keyword evidence="8" id="KW-1185">Reference proteome</keyword>
<dbReference type="CDD" id="cd14978">
    <property type="entry name" value="7tmA_FMRFamide_R-like"/>
    <property type="match status" value="1"/>
</dbReference>
<name>A0A1I8BJH6_MELHA</name>
<evidence type="ECO:0000313" key="9">
    <source>
        <dbReference type="WBParaSite" id="MhA1_Contig2706.frz3.fgene1"/>
    </source>
</evidence>
<keyword evidence="5" id="KW-0675">Receptor</keyword>
<proteinExistence type="inferred from homology"/>
<dbReference type="InterPro" id="IPR019427">
    <property type="entry name" value="7TM_GPCR_serpentine_rcpt_Srw"/>
</dbReference>
<dbReference type="PROSITE" id="PS50262">
    <property type="entry name" value="G_PROTEIN_RECEP_F1_2"/>
    <property type="match status" value="1"/>
</dbReference>
<keyword evidence="5" id="KW-0297">G-protein coupled receptor</keyword>
<feature type="transmembrane region" description="Helical" evidence="6">
    <location>
        <begin position="217"/>
        <end position="245"/>
    </location>
</feature>
<dbReference type="AlphaFoldDB" id="A0A1I8BJH6"/>